<dbReference type="EMBL" id="JARKIF010000014">
    <property type="protein sequence ID" value="KAJ7623540.1"/>
    <property type="molecule type" value="Genomic_DNA"/>
</dbReference>
<feature type="region of interest" description="Disordered" evidence="1">
    <location>
        <begin position="147"/>
        <end position="175"/>
    </location>
</feature>
<name>A0AAD7BKG6_9AGAR</name>
<protein>
    <recommendedName>
        <fullName evidence="4">HNH nuclease domain-containing protein</fullName>
    </recommendedName>
</protein>
<gene>
    <name evidence="2" type="ORF">FB45DRAFT_1089106</name>
</gene>
<dbReference type="AlphaFoldDB" id="A0AAD7BKG6"/>
<sequence>MPILSLKIANVWTPTLELTTEELQSMATKPLKWLRYIGWCIYGASGSLSTEPGGPPIDSTAEESTNDFAAEYYYIVEGPPCYLDIALLRDYSETDAEDRFYEPIYERDGGTISPNEHRDRFLQAAHIIPFCKGDELPNKYMDVSDAPVGPAERADWPPPNSDEKEYTVDNEEKSAESACVQDSDSGYIPFTPSSRLVLQHLREPVHYLKPVLPNNLRAALRPWTRLSPVALHASYGCAIVNQFGVAKPFKGEEEDRPRKRQKTEKRATAAMDNAWDFLLDIHRPPPDVVQKQEEKRKATIQDWSARVE</sequence>
<feature type="compositionally biased region" description="Basic and acidic residues" evidence="1">
    <location>
        <begin position="161"/>
        <end position="175"/>
    </location>
</feature>
<feature type="region of interest" description="Disordered" evidence="1">
    <location>
        <begin position="286"/>
        <end position="308"/>
    </location>
</feature>
<evidence type="ECO:0008006" key="4">
    <source>
        <dbReference type="Google" id="ProtNLM"/>
    </source>
</evidence>
<dbReference type="Proteomes" id="UP001221142">
    <property type="component" value="Unassembled WGS sequence"/>
</dbReference>
<evidence type="ECO:0000256" key="1">
    <source>
        <dbReference type="SAM" id="MobiDB-lite"/>
    </source>
</evidence>
<evidence type="ECO:0000313" key="2">
    <source>
        <dbReference type="EMBL" id="KAJ7623540.1"/>
    </source>
</evidence>
<organism evidence="2 3">
    <name type="scientific">Roridomyces roridus</name>
    <dbReference type="NCBI Taxonomy" id="1738132"/>
    <lineage>
        <taxon>Eukaryota</taxon>
        <taxon>Fungi</taxon>
        <taxon>Dikarya</taxon>
        <taxon>Basidiomycota</taxon>
        <taxon>Agaricomycotina</taxon>
        <taxon>Agaricomycetes</taxon>
        <taxon>Agaricomycetidae</taxon>
        <taxon>Agaricales</taxon>
        <taxon>Marasmiineae</taxon>
        <taxon>Mycenaceae</taxon>
        <taxon>Roridomyces</taxon>
    </lineage>
</organism>
<accession>A0AAD7BKG6</accession>
<reference evidence="2" key="1">
    <citation type="submission" date="2023-03" db="EMBL/GenBank/DDBJ databases">
        <title>Massive genome expansion in bonnet fungi (Mycena s.s.) driven by repeated elements and novel gene families across ecological guilds.</title>
        <authorList>
            <consortium name="Lawrence Berkeley National Laboratory"/>
            <person name="Harder C.B."/>
            <person name="Miyauchi S."/>
            <person name="Viragh M."/>
            <person name="Kuo A."/>
            <person name="Thoen E."/>
            <person name="Andreopoulos B."/>
            <person name="Lu D."/>
            <person name="Skrede I."/>
            <person name="Drula E."/>
            <person name="Henrissat B."/>
            <person name="Morin E."/>
            <person name="Kohler A."/>
            <person name="Barry K."/>
            <person name="LaButti K."/>
            <person name="Morin E."/>
            <person name="Salamov A."/>
            <person name="Lipzen A."/>
            <person name="Mereny Z."/>
            <person name="Hegedus B."/>
            <person name="Baldrian P."/>
            <person name="Stursova M."/>
            <person name="Weitz H."/>
            <person name="Taylor A."/>
            <person name="Grigoriev I.V."/>
            <person name="Nagy L.G."/>
            <person name="Martin F."/>
            <person name="Kauserud H."/>
        </authorList>
    </citation>
    <scope>NUCLEOTIDE SEQUENCE</scope>
    <source>
        <strain evidence="2">9284</strain>
    </source>
</reference>
<keyword evidence="3" id="KW-1185">Reference proteome</keyword>
<evidence type="ECO:0000313" key="3">
    <source>
        <dbReference type="Proteomes" id="UP001221142"/>
    </source>
</evidence>
<proteinExistence type="predicted"/>
<comment type="caution">
    <text evidence="2">The sequence shown here is derived from an EMBL/GenBank/DDBJ whole genome shotgun (WGS) entry which is preliminary data.</text>
</comment>